<organism evidence="2 3">
    <name type="scientific">Synaphobranchus kaupii</name>
    <name type="common">Kaup's arrowtooth eel</name>
    <dbReference type="NCBI Taxonomy" id="118154"/>
    <lineage>
        <taxon>Eukaryota</taxon>
        <taxon>Metazoa</taxon>
        <taxon>Chordata</taxon>
        <taxon>Craniata</taxon>
        <taxon>Vertebrata</taxon>
        <taxon>Euteleostomi</taxon>
        <taxon>Actinopterygii</taxon>
        <taxon>Neopterygii</taxon>
        <taxon>Teleostei</taxon>
        <taxon>Anguilliformes</taxon>
        <taxon>Synaphobranchidae</taxon>
        <taxon>Synaphobranchus</taxon>
    </lineage>
</organism>
<sequence length="184" mass="19454">MEANGREPSQLGEETEGPVIIYPWHSQRSLCALREALADTSGLEQRSRCVPWDTLFLTRFHLTAVSTPSHVVTGHLEAGGGDSVPGLCDRPMGGPSATGAPVRHARLTPERHVRMSNGVDILNSGVSGPFSADQWPGQQSRPTAGSVPCGAIDCAIDPTAATSIRMSSSSPVPRRDATNYSHAS</sequence>
<feature type="compositionally biased region" description="Polar residues" evidence="1">
    <location>
        <begin position="162"/>
        <end position="171"/>
    </location>
</feature>
<comment type="caution">
    <text evidence="2">The sequence shown here is derived from an EMBL/GenBank/DDBJ whole genome shotgun (WGS) entry which is preliminary data.</text>
</comment>
<protein>
    <submittedName>
        <fullName evidence="2">Uncharacterized protein</fullName>
    </submittedName>
</protein>
<dbReference type="AlphaFoldDB" id="A0A9Q1IJT0"/>
<evidence type="ECO:0000313" key="3">
    <source>
        <dbReference type="Proteomes" id="UP001152622"/>
    </source>
</evidence>
<feature type="region of interest" description="Disordered" evidence="1">
    <location>
        <begin position="130"/>
        <end position="149"/>
    </location>
</feature>
<accession>A0A9Q1IJT0</accession>
<evidence type="ECO:0000256" key="1">
    <source>
        <dbReference type="SAM" id="MobiDB-lite"/>
    </source>
</evidence>
<dbReference type="EMBL" id="JAINUF010000013">
    <property type="protein sequence ID" value="KAJ8344454.1"/>
    <property type="molecule type" value="Genomic_DNA"/>
</dbReference>
<proteinExistence type="predicted"/>
<keyword evidence="3" id="KW-1185">Reference proteome</keyword>
<reference evidence="2" key="1">
    <citation type="journal article" date="2023" name="Science">
        <title>Genome structures resolve the early diversification of teleost fishes.</title>
        <authorList>
            <person name="Parey E."/>
            <person name="Louis A."/>
            <person name="Montfort J."/>
            <person name="Bouchez O."/>
            <person name="Roques C."/>
            <person name="Iampietro C."/>
            <person name="Lluch J."/>
            <person name="Castinel A."/>
            <person name="Donnadieu C."/>
            <person name="Desvignes T."/>
            <person name="Floi Bucao C."/>
            <person name="Jouanno E."/>
            <person name="Wen M."/>
            <person name="Mejri S."/>
            <person name="Dirks R."/>
            <person name="Jansen H."/>
            <person name="Henkel C."/>
            <person name="Chen W.J."/>
            <person name="Zahm M."/>
            <person name="Cabau C."/>
            <person name="Klopp C."/>
            <person name="Thompson A.W."/>
            <person name="Robinson-Rechavi M."/>
            <person name="Braasch I."/>
            <person name="Lecointre G."/>
            <person name="Bobe J."/>
            <person name="Postlethwait J.H."/>
            <person name="Berthelot C."/>
            <person name="Roest Crollius H."/>
            <person name="Guiguen Y."/>
        </authorList>
    </citation>
    <scope>NUCLEOTIDE SEQUENCE</scope>
    <source>
        <strain evidence="2">WJC10195</strain>
    </source>
</reference>
<dbReference type="Proteomes" id="UP001152622">
    <property type="component" value="Chromosome 13"/>
</dbReference>
<evidence type="ECO:0000313" key="2">
    <source>
        <dbReference type="EMBL" id="KAJ8344454.1"/>
    </source>
</evidence>
<gene>
    <name evidence="2" type="ORF">SKAU_G00317830</name>
</gene>
<name>A0A9Q1IJT0_SYNKA</name>
<feature type="region of interest" description="Disordered" evidence="1">
    <location>
        <begin position="162"/>
        <end position="184"/>
    </location>
</feature>